<evidence type="ECO:0000313" key="1">
    <source>
        <dbReference type="EMBL" id="QDT23220.1"/>
    </source>
</evidence>
<dbReference type="Proteomes" id="UP000320421">
    <property type="component" value="Chromosome"/>
</dbReference>
<accession>A0A517PV24</accession>
<proteinExistence type="predicted"/>
<dbReference type="EMBL" id="CP036266">
    <property type="protein sequence ID" value="QDT23220.1"/>
    <property type="molecule type" value="Genomic_DNA"/>
</dbReference>
<dbReference type="OrthoDB" id="1160422at2"/>
<protein>
    <submittedName>
        <fullName evidence="1">Uncharacterized protein</fullName>
    </submittedName>
</protein>
<reference evidence="1 2" key="1">
    <citation type="submission" date="2019-02" db="EMBL/GenBank/DDBJ databases">
        <title>Deep-cultivation of Planctomycetes and their phenomic and genomic characterization uncovers novel biology.</title>
        <authorList>
            <person name="Wiegand S."/>
            <person name="Jogler M."/>
            <person name="Boedeker C."/>
            <person name="Pinto D."/>
            <person name="Vollmers J."/>
            <person name="Rivas-Marin E."/>
            <person name="Kohn T."/>
            <person name="Peeters S.H."/>
            <person name="Heuer A."/>
            <person name="Rast P."/>
            <person name="Oberbeckmann S."/>
            <person name="Bunk B."/>
            <person name="Jeske O."/>
            <person name="Meyerdierks A."/>
            <person name="Storesund J.E."/>
            <person name="Kallscheuer N."/>
            <person name="Luecker S."/>
            <person name="Lage O.M."/>
            <person name="Pohl T."/>
            <person name="Merkel B.J."/>
            <person name="Hornburger P."/>
            <person name="Mueller R.-W."/>
            <person name="Bruemmer F."/>
            <person name="Labrenz M."/>
            <person name="Spormann A.M."/>
            <person name="Op den Camp H."/>
            <person name="Overmann J."/>
            <person name="Amann R."/>
            <person name="Jetten M.S.M."/>
            <person name="Mascher T."/>
            <person name="Medema M.H."/>
            <person name="Devos D.P."/>
            <person name="Kaster A.-K."/>
            <person name="Ovreas L."/>
            <person name="Rohde M."/>
            <person name="Galperin M.Y."/>
            <person name="Jogler C."/>
        </authorList>
    </citation>
    <scope>NUCLEOTIDE SEQUENCE [LARGE SCALE GENOMIC DNA]</scope>
    <source>
        <strain evidence="1 2">HG66A1</strain>
    </source>
</reference>
<sequence length="156" mass="17506">MLAVCLEEFFRTGVLGEISLGMSRESVSSLLGSPDLWGPSNAKNVETATIWKYGDIEFYFSRADQLFQIFSDDFEIPTGGKTLHIDPWVIHDKMPAEELKAGLDAAEIPYFLCDVPALPGVIEIITVGNVRAMCRIEREPDDEFQELGLRSFCLRE</sequence>
<organism evidence="1 2">
    <name type="scientific">Gimesia chilikensis</name>
    <dbReference type="NCBI Taxonomy" id="2605989"/>
    <lineage>
        <taxon>Bacteria</taxon>
        <taxon>Pseudomonadati</taxon>
        <taxon>Planctomycetota</taxon>
        <taxon>Planctomycetia</taxon>
        <taxon>Planctomycetales</taxon>
        <taxon>Planctomycetaceae</taxon>
        <taxon>Gimesia</taxon>
    </lineage>
</organism>
<evidence type="ECO:0000313" key="2">
    <source>
        <dbReference type="Proteomes" id="UP000320421"/>
    </source>
</evidence>
<dbReference type="AlphaFoldDB" id="A0A517PV24"/>
<name>A0A517PV24_9PLAN</name>
<gene>
    <name evidence="1" type="ORF">HG66A1_50370</name>
</gene>
<keyword evidence="2" id="KW-1185">Reference proteome</keyword>
<dbReference type="RefSeq" id="WP_145190294.1">
    <property type="nucleotide sequence ID" value="NZ_CP036266.1"/>
</dbReference>